<dbReference type="SMART" id="SM01149">
    <property type="entry name" value="DUF1237"/>
    <property type="match status" value="1"/>
</dbReference>
<dbReference type="InterPro" id="IPR012341">
    <property type="entry name" value="6hp_glycosidase-like_sf"/>
</dbReference>
<keyword evidence="2" id="KW-1185">Reference proteome</keyword>
<dbReference type="PIRSF" id="PIRSF028846">
    <property type="entry name" value="UCP028846"/>
    <property type="match status" value="1"/>
</dbReference>
<dbReference type="GeneID" id="29002101"/>
<reference evidence="2" key="1">
    <citation type="submission" date="2015-06" db="EMBL/GenBank/DDBJ databases">
        <title>Expansion of signal transduction pathways in fungi by whole-genome duplication.</title>
        <authorList>
            <consortium name="DOE Joint Genome Institute"/>
            <person name="Corrochano L.M."/>
            <person name="Kuo A."/>
            <person name="Marcet-Houben M."/>
            <person name="Polaino S."/>
            <person name="Salamov A."/>
            <person name="Villalobos J.M."/>
            <person name="Alvarez M.I."/>
            <person name="Avalos J."/>
            <person name="Benito E.P."/>
            <person name="Benoit I."/>
            <person name="Burger G."/>
            <person name="Camino L.P."/>
            <person name="Canovas D."/>
            <person name="Cerda-Olmedo E."/>
            <person name="Cheng J.-F."/>
            <person name="Dominguez A."/>
            <person name="Elias M."/>
            <person name="Eslava A.P."/>
            <person name="Glaser F."/>
            <person name="Grimwood J."/>
            <person name="Gutierrez G."/>
            <person name="Heitman J."/>
            <person name="Henrissat B."/>
            <person name="Iturriaga E.A."/>
            <person name="Lang B.F."/>
            <person name="Lavin J.L."/>
            <person name="Lee S."/>
            <person name="Li W."/>
            <person name="Lindquist E."/>
            <person name="Lopez-Garcia S."/>
            <person name="Luque E.M."/>
            <person name="Marcos A.T."/>
            <person name="Martin J."/>
            <person name="McCluskey K."/>
            <person name="Medina H.R."/>
            <person name="Miralles-Duran A."/>
            <person name="Miyazaki A."/>
            <person name="Munoz-Torres E."/>
            <person name="Oguiza J.A."/>
            <person name="Ohm R."/>
            <person name="Olmedo M."/>
            <person name="Orejas M."/>
            <person name="Ortiz-Castellanos L."/>
            <person name="Pisabarro A.G."/>
            <person name="Rodriguez-Romero J."/>
            <person name="Ruiz-Herrera J."/>
            <person name="Ruiz-Vazquez R."/>
            <person name="Sanz C."/>
            <person name="Schackwitz W."/>
            <person name="Schmutz J."/>
            <person name="Shahriari M."/>
            <person name="Shelest E."/>
            <person name="Silva-Franco F."/>
            <person name="Soanes D."/>
            <person name="Syed K."/>
            <person name="Tagua V.G."/>
            <person name="Talbot N.J."/>
            <person name="Thon M."/>
            <person name="De vries R.P."/>
            <person name="Wiebenga A."/>
            <person name="Yadav J.S."/>
            <person name="Braun E.L."/>
            <person name="Baker S."/>
            <person name="Garre V."/>
            <person name="Horwitz B."/>
            <person name="Torres-Martinez S."/>
            <person name="Idnurm A."/>
            <person name="Herrera-Estrella A."/>
            <person name="Gabaldon T."/>
            <person name="Grigoriev I.V."/>
        </authorList>
    </citation>
    <scope>NUCLEOTIDE SEQUENCE [LARGE SCALE GENOMIC DNA]</scope>
    <source>
        <strain evidence="2">NRRL 1555(-)</strain>
    </source>
</reference>
<proteinExistence type="predicted"/>
<sequence>MSEVCPDYREYSKLFHGPASGGPLGLAFQRPIEACRRFTSDIINTVIESVASKVISIELHRIDITDLDLARLFVNAFPNTLDTTIWQTACMNQTNCLPLSFIITGDINAMWLRDSANQLLPYLDYVKKDVGLQKLFLGAIYMQAHFIQLDPYANAFDQPSNLDLLSRPQMMKRDVERKQGVFERKWEIDSLGSFLGLSYRYWNTTQDASFTNSTSWINAVELIIQTLVDEQTPTYISNRLQTPHYTFQQQTNRPTETQFINGRGMPVKYTGMVKSLFRPSDDATVYPFFVPGNAMLSVELANLSNMLHKTKQHDKLALQANQLSRQIKKAIYKHAIVHHPEYGRVFAYEVDGYGSSLIMDDANVPSLLSLSLLGFVEHDNPIYQNTRRLVLSDSNPYYFSGPRGSGIGGPHVDLNYAWPMSQIVRILSSSNDTEISEALSIILHSTDGTGLVHESFNVNRDNDTPYTRSWFSWANGLFGQAILKIAKERPHLIFRKSQLSTFPTSSFPLITIRGGPAKIMNRQG</sequence>
<dbReference type="STRING" id="763407.A0A162UCX1"/>
<protein>
    <submittedName>
        <fullName evidence="1">Glycoside hydrolase family 125 protein</fullName>
    </submittedName>
</protein>
<dbReference type="SUPFAM" id="SSF48208">
    <property type="entry name" value="Six-hairpin glycosidases"/>
    <property type="match status" value="1"/>
</dbReference>
<dbReference type="GO" id="GO:0005975">
    <property type="term" value="P:carbohydrate metabolic process"/>
    <property type="evidence" value="ECO:0007669"/>
    <property type="project" value="InterPro"/>
</dbReference>
<gene>
    <name evidence="1" type="ORF">PHYBLDRAFT_63867</name>
</gene>
<dbReference type="PANTHER" id="PTHR31047:SF0">
    <property type="entry name" value="MEIOTICALLY UP-REGULATED GENE 157 PROTEIN"/>
    <property type="match status" value="1"/>
</dbReference>
<dbReference type="AlphaFoldDB" id="A0A162UCX1"/>
<dbReference type="Gene3D" id="1.50.10.10">
    <property type="match status" value="1"/>
</dbReference>
<organism evidence="1 2">
    <name type="scientific">Phycomyces blakesleeanus (strain ATCC 8743b / DSM 1359 / FGSC 10004 / NBRC 33097 / NRRL 1555)</name>
    <dbReference type="NCBI Taxonomy" id="763407"/>
    <lineage>
        <taxon>Eukaryota</taxon>
        <taxon>Fungi</taxon>
        <taxon>Fungi incertae sedis</taxon>
        <taxon>Mucoromycota</taxon>
        <taxon>Mucoromycotina</taxon>
        <taxon>Mucoromycetes</taxon>
        <taxon>Mucorales</taxon>
        <taxon>Phycomycetaceae</taxon>
        <taxon>Phycomyces</taxon>
    </lineage>
</organism>
<dbReference type="InParanoid" id="A0A162UCX1"/>
<dbReference type="RefSeq" id="XP_018292223.1">
    <property type="nucleotide sequence ID" value="XM_018441195.1"/>
</dbReference>
<dbReference type="VEuPathDB" id="FungiDB:PHYBLDRAFT_63867"/>
<dbReference type="GO" id="GO:0016787">
    <property type="term" value="F:hydrolase activity"/>
    <property type="evidence" value="ECO:0007669"/>
    <property type="project" value="UniProtKB-KW"/>
</dbReference>
<dbReference type="InterPro" id="IPR008313">
    <property type="entry name" value="GH125"/>
</dbReference>
<keyword evidence="1" id="KW-0378">Hydrolase</keyword>
<dbReference type="EMBL" id="KV440979">
    <property type="protein sequence ID" value="OAD74183.1"/>
    <property type="molecule type" value="Genomic_DNA"/>
</dbReference>
<dbReference type="Proteomes" id="UP000077315">
    <property type="component" value="Unassembled WGS sequence"/>
</dbReference>
<dbReference type="PANTHER" id="PTHR31047">
    <property type="entry name" value="MEIOTICALLY UP-REGULATED GENE 157 PROTEIN"/>
    <property type="match status" value="1"/>
</dbReference>
<name>A0A162UCX1_PHYB8</name>
<dbReference type="OrthoDB" id="7771656at2759"/>
<dbReference type="InterPro" id="IPR008928">
    <property type="entry name" value="6-hairpin_glycosidase_sf"/>
</dbReference>
<dbReference type="Pfam" id="PF06824">
    <property type="entry name" value="Glyco_hydro_125"/>
    <property type="match status" value="1"/>
</dbReference>
<evidence type="ECO:0000313" key="2">
    <source>
        <dbReference type="Proteomes" id="UP000077315"/>
    </source>
</evidence>
<accession>A0A162UCX1</accession>
<evidence type="ECO:0000313" key="1">
    <source>
        <dbReference type="EMBL" id="OAD74183.1"/>
    </source>
</evidence>